<dbReference type="Pfam" id="PF00126">
    <property type="entry name" value="HTH_1"/>
    <property type="match status" value="1"/>
</dbReference>
<feature type="domain" description="HTH lysR-type" evidence="5">
    <location>
        <begin position="1"/>
        <end position="58"/>
    </location>
</feature>
<dbReference type="Proteomes" id="UP001242313">
    <property type="component" value="Unassembled WGS sequence"/>
</dbReference>
<comment type="similarity">
    <text evidence="1">Belongs to the LysR transcriptional regulatory family.</text>
</comment>
<dbReference type="Gene3D" id="1.10.10.10">
    <property type="entry name" value="Winged helix-like DNA-binding domain superfamily/Winged helix DNA-binding domain"/>
    <property type="match status" value="1"/>
</dbReference>
<name>A0ABU0FTV5_9BACI</name>
<accession>A0ABU0FTV5</accession>
<protein>
    <submittedName>
        <fullName evidence="6">DNA-binding transcriptional LysR family regulator</fullName>
    </submittedName>
</protein>
<dbReference type="SUPFAM" id="SSF46785">
    <property type="entry name" value="Winged helix' DNA-binding domain"/>
    <property type="match status" value="1"/>
</dbReference>
<gene>
    <name evidence="6" type="ORF">J2S25_001547</name>
</gene>
<evidence type="ECO:0000313" key="7">
    <source>
        <dbReference type="Proteomes" id="UP001242313"/>
    </source>
</evidence>
<evidence type="ECO:0000256" key="1">
    <source>
        <dbReference type="ARBA" id="ARBA00009437"/>
    </source>
</evidence>
<organism evidence="6 7">
    <name type="scientific">Mesobacillus stamsii</name>
    <dbReference type="NCBI Taxonomy" id="225347"/>
    <lineage>
        <taxon>Bacteria</taxon>
        <taxon>Bacillati</taxon>
        <taxon>Bacillota</taxon>
        <taxon>Bacilli</taxon>
        <taxon>Bacillales</taxon>
        <taxon>Bacillaceae</taxon>
        <taxon>Mesobacillus</taxon>
    </lineage>
</organism>
<keyword evidence="2" id="KW-0805">Transcription regulation</keyword>
<evidence type="ECO:0000256" key="3">
    <source>
        <dbReference type="ARBA" id="ARBA00023125"/>
    </source>
</evidence>
<evidence type="ECO:0000313" key="6">
    <source>
        <dbReference type="EMBL" id="MDQ0413344.1"/>
    </source>
</evidence>
<dbReference type="RefSeq" id="WP_044390573.1">
    <property type="nucleotide sequence ID" value="NZ_JAUSUN010000007.1"/>
</dbReference>
<dbReference type="SUPFAM" id="SSF53850">
    <property type="entry name" value="Periplasmic binding protein-like II"/>
    <property type="match status" value="1"/>
</dbReference>
<dbReference type="PANTHER" id="PTHR30126:SF39">
    <property type="entry name" value="HTH-TYPE TRANSCRIPTIONAL REGULATOR CYSL"/>
    <property type="match status" value="1"/>
</dbReference>
<dbReference type="InterPro" id="IPR000847">
    <property type="entry name" value="LysR_HTH_N"/>
</dbReference>
<dbReference type="Pfam" id="PF03466">
    <property type="entry name" value="LysR_substrate"/>
    <property type="match status" value="1"/>
</dbReference>
<evidence type="ECO:0000256" key="2">
    <source>
        <dbReference type="ARBA" id="ARBA00023015"/>
    </source>
</evidence>
<dbReference type="PROSITE" id="PS50931">
    <property type="entry name" value="HTH_LYSR"/>
    <property type="match status" value="1"/>
</dbReference>
<keyword evidence="4" id="KW-0804">Transcription</keyword>
<dbReference type="EMBL" id="JAUSUN010000007">
    <property type="protein sequence ID" value="MDQ0413344.1"/>
    <property type="molecule type" value="Genomic_DNA"/>
</dbReference>
<dbReference type="PRINTS" id="PR00039">
    <property type="entry name" value="HTHLYSR"/>
</dbReference>
<dbReference type="InterPro" id="IPR036388">
    <property type="entry name" value="WH-like_DNA-bd_sf"/>
</dbReference>
<evidence type="ECO:0000259" key="5">
    <source>
        <dbReference type="PROSITE" id="PS50931"/>
    </source>
</evidence>
<evidence type="ECO:0000256" key="4">
    <source>
        <dbReference type="ARBA" id="ARBA00023163"/>
    </source>
</evidence>
<keyword evidence="3 6" id="KW-0238">DNA-binding</keyword>
<keyword evidence="7" id="KW-1185">Reference proteome</keyword>
<dbReference type="InterPro" id="IPR005119">
    <property type="entry name" value="LysR_subst-bd"/>
</dbReference>
<dbReference type="InterPro" id="IPR036390">
    <property type="entry name" value="WH_DNA-bd_sf"/>
</dbReference>
<dbReference type="Gene3D" id="3.40.190.10">
    <property type="entry name" value="Periplasmic binding protein-like II"/>
    <property type="match status" value="2"/>
</dbReference>
<reference evidence="6 7" key="1">
    <citation type="submission" date="2023-07" db="EMBL/GenBank/DDBJ databases">
        <title>Genomic Encyclopedia of Type Strains, Phase IV (KMG-IV): sequencing the most valuable type-strain genomes for metagenomic binning, comparative biology and taxonomic classification.</title>
        <authorList>
            <person name="Goeker M."/>
        </authorList>
    </citation>
    <scope>NUCLEOTIDE SEQUENCE [LARGE SCALE GENOMIC DNA]</scope>
    <source>
        <strain evidence="6 7">DSM 19598</strain>
    </source>
</reference>
<sequence length="308" mass="35280">MNLEALKIFLTLAEEKNFTTTSKKLLISQPSVSLHIKNLEEELQTKLFWRTTKQLKITPEGLILYEKAKQVLHLVEQINEEIKQRQGTISGVLKIGASFTAGEYLLPRILSSLTQKYPDMNLEIEIGNTNNVAERINSLELDIGIIEGDIGFPDLRSATFFSDELFIVANCDHPLTVKKEVDIQSLQDQTWIKREEGSNLRVYLDQFLSSNQLREKHTIVFNSNEGIKEAIIHGAGMSLLSSTMIERELLHGYMGKVQFTKQVDFHRKFAYLYSPFMENNLLVRTFIEELQDNPLSLLVNQMRQGEST</sequence>
<dbReference type="GO" id="GO:0003677">
    <property type="term" value="F:DNA binding"/>
    <property type="evidence" value="ECO:0007669"/>
    <property type="project" value="UniProtKB-KW"/>
</dbReference>
<dbReference type="PANTHER" id="PTHR30126">
    <property type="entry name" value="HTH-TYPE TRANSCRIPTIONAL REGULATOR"/>
    <property type="match status" value="1"/>
</dbReference>
<comment type="caution">
    <text evidence="6">The sequence shown here is derived from an EMBL/GenBank/DDBJ whole genome shotgun (WGS) entry which is preliminary data.</text>
</comment>
<proteinExistence type="inferred from homology"/>